<dbReference type="AlphaFoldDB" id="A0ABD6CSJ2"/>
<proteinExistence type="predicted"/>
<evidence type="ECO:0000313" key="3">
    <source>
        <dbReference type="Proteomes" id="UP001597085"/>
    </source>
</evidence>
<keyword evidence="1" id="KW-0472">Membrane</keyword>
<accession>A0ABD6CSJ2</accession>
<evidence type="ECO:0000313" key="2">
    <source>
        <dbReference type="EMBL" id="MFD1600283.1"/>
    </source>
</evidence>
<gene>
    <name evidence="2" type="ORF">ACFSBX_15110</name>
</gene>
<name>A0ABD6CSJ2_9EURY</name>
<reference evidence="2 3" key="1">
    <citation type="journal article" date="2019" name="Int. J. Syst. Evol. Microbiol.">
        <title>The Global Catalogue of Microorganisms (GCM) 10K type strain sequencing project: providing services to taxonomists for standard genome sequencing and annotation.</title>
        <authorList>
            <consortium name="The Broad Institute Genomics Platform"/>
            <consortium name="The Broad Institute Genome Sequencing Center for Infectious Disease"/>
            <person name="Wu L."/>
            <person name="Ma J."/>
        </authorList>
    </citation>
    <scope>NUCLEOTIDE SEQUENCE [LARGE SCALE GENOMIC DNA]</scope>
    <source>
        <strain evidence="2 3">CGMCC 1.12121</strain>
    </source>
</reference>
<feature type="transmembrane region" description="Helical" evidence="1">
    <location>
        <begin position="73"/>
        <end position="93"/>
    </location>
</feature>
<comment type="caution">
    <text evidence="2">The sequence shown here is derived from an EMBL/GenBank/DDBJ whole genome shotgun (WGS) entry which is preliminary data.</text>
</comment>
<keyword evidence="3" id="KW-1185">Reference proteome</keyword>
<evidence type="ECO:0000256" key="1">
    <source>
        <dbReference type="SAM" id="Phobius"/>
    </source>
</evidence>
<organism evidence="2 3">
    <name type="scientific">Halobellus rarus</name>
    <dbReference type="NCBI Taxonomy" id="1126237"/>
    <lineage>
        <taxon>Archaea</taxon>
        <taxon>Methanobacteriati</taxon>
        <taxon>Methanobacteriota</taxon>
        <taxon>Stenosarchaea group</taxon>
        <taxon>Halobacteria</taxon>
        <taxon>Halobacteriales</taxon>
        <taxon>Haloferacaceae</taxon>
        <taxon>Halobellus</taxon>
    </lineage>
</organism>
<keyword evidence="1" id="KW-1133">Transmembrane helix</keyword>
<keyword evidence="1" id="KW-0812">Transmembrane</keyword>
<sequence>MAVTLKQRKLLGSVLLVVGFSIALAQLITFPGMLFGGCTDVGVPEGQGQGVSIIGVQDSNLLYTPDGVNECSIPLPAVLIPYGLIAVGGGLILSTKY</sequence>
<protein>
    <submittedName>
        <fullName evidence="2">Uncharacterized protein</fullName>
    </submittedName>
</protein>
<dbReference type="RefSeq" id="WP_256421823.1">
    <property type="nucleotide sequence ID" value="NZ_JANHDI010000009.1"/>
</dbReference>
<dbReference type="Proteomes" id="UP001597085">
    <property type="component" value="Unassembled WGS sequence"/>
</dbReference>
<dbReference type="EMBL" id="JBHUDK010000014">
    <property type="protein sequence ID" value="MFD1600283.1"/>
    <property type="molecule type" value="Genomic_DNA"/>
</dbReference>